<feature type="transmembrane region" description="Helical" evidence="1">
    <location>
        <begin position="36"/>
        <end position="59"/>
    </location>
</feature>
<dbReference type="Proteomes" id="UP000248897">
    <property type="component" value="Chromosome 1"/>
</dbReference>
<feature type="transmembrane region" description="Helical" evidence="1">
    <location>
        <begin position="12"/>
        <end position="29"/>
    </location>
</feature>
<dbReference type="STRING" id="82996.ADP72_09930"/>
<evidence type="ECO:0000313" key="3">
    <source>
        <dbReference type="Proteomes" id="UP000248897"/>
    </source>
</evidence>
<accession>A0A2X4TTB7</accession>
<dbReference type="EMBL" id="LS483469">
    <property type="protein sequence ID" value="SQI29639.1"/>
    <property type="molecule type" value="Genomic_DNA"/>
</dbReference>
<gene>
    <name evidence="2" type="ORF">NCTC12961_00261</name>
</gene>
<dbReference type="RefSeq" id="WP_063202429.1">
    <property type="nucleotide sequence ID" value="NZ_CAMITG010000007.1"/>
</dbReference>
<evidence type="ECO:0000256" key="1">
    <source>
        <dbReference type="SAM" id="Phobius"/>
    </source>
</evidence>
<keyword evidence="1" id="KW-1133">Transmembrane helix</keyword>
<reference evidence="2 3" key="1">
    <citation type="submission" date="2018-06" db="EMBL/GenBank/DDBJ databases">
        <authorList>
            <consortium name="Pathogen Informatics"/>
            <person name="Doyle S."/>
        </authorList>
    </citation>
    <scope>NUCLEOTIDE SEQUENCE [LARGE SCALE GENOMIC DNA]</scope>
    <source>
        <strain evidence="2 3">NCTC12961</strain>
    </source>
</reference>
<keyword evidence="1" id="KW-0472">Membrane</keyword>
<evidence type="ECO:0000313" key="2">
    <source>
        <dbReference type="EMBL" id="SQI29639.1"/>
    </source>
</evidence>
<proteinExistence type="predicted"/>
<name>A0A2X4TTB7_SERPL</name>
<sequence length="61" mass="6730">MSVFIVSLWHQIALSLPLFVLIVLGYGFIRWSKWPATSLVMSTALAAVTTPLILTIMGVRV</sequence>
<keyword evidence="1" id="KW-0812">Transmembrane</keyword>
<organism evidence="2 3">
    <name type="scientific">Serratia plymuthica</name>
    <dbReference type="NCBI Taxonomy" id="82996"/>
    <lineage>
        <taxon>Bacteria</taxon>
        <taxon>Pseudomonadati</taxon>
        <taxon>Pseudomonadota</taxon>
        <taxon>Gammaproteobacteria</taxon>
        <taxon>Enterobacterales</taxon>
        <taxon>Yersiniaceae</taxon>
        <taxon>Serratia</taxon>
    </lineage>
</organism>
<protein>
    <submittedName>
        <fullName evidence="2">Uncharacterized protein</fullName>
    </submittedName>
</protein>
<dbReference type="AlphaFoldDB" id="A0A2X4TTB7"/>